<sequence>MKKSSTKLSSKTSTRPGQVRPSTRSGQASTRSGKHQARSSTRPGQAPGQVRQAPGQADNHQARSPNTRPGRQVRLMVESCCLADQSYLAGPDNPNLKQARSTHQTTCFFFT</sequence>
<accession>A0AAV1XCA6</accession>
<evidence type="ECO:0000313" key="2">
    <source>
        <dbReference type="EMBL" id="CAL0318567.1"/>
    </source>
</evidence>
<keyword evidence="3" id="KW-1185">Reference proteome</keyword>
<feature type="compositionally biased region" description="Polar residues" evidence="1">
    <location>
        <begin position="20"/>
        <end position="31"/>
    </location>
</feature>
<evidence type="ECO:0000313" key="3">
    <source>
        <dbReference type="Proteomes" id="UP001497480"/>
    </source>
</evidence>
<evidence type="ECO:0000256" key="1">
    <source>
        <dbReference type="SAM" id="MobiDB-lite"/>
    </source>
</evidence>
<dbReference type="Proteomes" id="UP001497480">
    <property type="component" value="Unassembled WGS sequence"/>
</dbReference>
<feature type="compositionally biased region" description="Polar residues" evidence="1">
    <location>
        <begin position="58"/>
        <end position="69"/>
    </location>
</feature>
<feature type="region of interest" description="Disordered" evidence="1">
    <location>
        <begin position="1"/>
        <end position="73"/>
    </location>
</feature>
<proteinExistence type="predicted"/>
<dbReference type="AlphaFoldDB" id="A0AAV1XCA6"/>
<reference evidence="2 3" key="1">
    <citation type="submission" date="2024-03" db="EMBL/GenBank/DDBJ databases">
        <authorList>
            <person name="Martinez-Hernandez J."/>
        </authorList>
    </citation>
    <scope>NUCLEOTIDE SEQUENCE [LARGE SCALE GENOMIC DNA]</scope>
</reference>
<gene>
    <name evidence="2" type="ORF">LLUT_LOCUS19627</name>
</gene>
<comment type="caution">
    <text evidence="2">The sequence shown here is derived from an EMBL/GenBank/DDBJ whole genome shotgun (WGS) entry which is preliminary data.</text>
</comment>
<feature type="compositionally biased region" description="Low complexity" evidence="1">
    <location>
        <begin position="1"/>
        <end position="14"/>
    </location>
</feature>
<name>A0AAV1XCA6_LUPLU</name>
<organism evidence="2 3">
    <name type="scientific">Lupinus luteus</name>
    <name type="common">European yellow lupine</name>
    <dbReference type="NCBI Taxonomy" id="3873"/>
    <lineage>
        <taxon>Eukaryota</taxon>
        <taxon>Viridiplantae</taxon>
        <taxon>Streptophyta</taxon>
        <taxon>Embryophyta</taxon>
        <taxon>Tracheophyta</taxon>
        <taxon>Spermatophyta</taxon>
        <taxon>Magnoliopsida</taxon>
        <taxon>eudicotyledons</taxon>
        <taxon>Gunneridae</taxon>
        <taxon>Pentapetalae</taxon>
        <taxon>rosids</taxon>
        <taxon>fabids</taxon>
        <taxon>Fabales</taxon>
        <taxon>Fabaceae</taxon>
        <taxon>Papilionoideae</taxon>
        <taxon>50 kb inversion clade</taxon>
        <taxon>genistoids sensu lato</taxon>
        <taxon>core genistoids</taxon>
        <taxon>Genisteae</taxon>
        <taxon>Lupinus</taxon>
    </lineage>
</organism>
<dbReference type="EMBL" id="CAXHTB010000013">
    <property type="protein sequence ID" value="CAL0318567.1"/>
    <property type="molecule type" value="Genomic_DNA"/>
</dbReference>
<protein>
    <submittedName>
        <fullName evidence="2">Uncharacterized protein</fullName>
    </submittedName>
</protein>